<dbReference type="EMBL" id="JBIAZU010000004">
    <property type="protein sequence ID" value="MFF5292734.1"/>
    <property type="molecule type" value="Genomic_DNA"/>
</dbReference>
<gene>
    <name evidence="1" type="ORF">ACFY35_25100</name>
</gene>
<dbReference type="RefSeq" id="WP_020515915.1">
    <property type="nucleotide sequence ID" value="NZ_JBIAZU010000004.1"/>
</dbReference>
<comment type="caution">
    <text evidence="1">The sequence shown here is derived from an EMBL/GenBank/DDBJ whole genome shotgun (WGS) entry which is preliminary data.</text>
</comment>
<name>A0ABW6WHH2_9ACTN</name>
<evidence type="ECO:0000313" key="2">
    <source>
        <dbReference type="Proteomes" id="UP001602245"/>
    </source>
</evidence>
<keyword evidence="2" id="KW-1185">Reference proteome</keyword>
<dbReference type="SUPFAM" id="SSF53850">
    <property type="entry name" value="Periplasmic binding protein-like II"/>
    <property type="match status" value="1"/>
</dbReference>
<proteinExistence type="predicted"/>
<accession>A0ABW6WHH2</accession>
<organism evidence="1 2">
    <name type="scientific">Paractinoplanes globisporus</name>
    <dbReference type="NCBI Taxonomy" id="113565"/>
    <lineage>
        <taxon>Bacteria</taxon>
        <taxon>Bacillati</taxon>
        <taxon>Actinomycetota</taxon>
        <taxon>Actinomycetes</taxon>
        <taxon>Micromonosporales</taxon>
        <taxon>Micromonosporaceae</taxon>
        <taxon>Paractinoplanes</taxon>
    </lineage>
</organism>
<sequence length="332" mass="36845">MSEVNSSTRDQFLKFNQTNADIFNLDVIHIPRFVAEGKIVPIDPKNDISLLGPVRQVCQRAGTSQFWAVPFNSDVGMLFRRVTDKRADAAPTLKQVMAASVRGPVQFAGQLDTVGSQTDEAFVCNVLEQALAQDDAIIDESGVLSYGLGQWRDALGPLADAIQRKRVVDAAGEDDTTRAFQQDNLRWMRNWPVRYLPLDRAERVKPATAEIRVDRLPIGILGGQSLAVSAAGDHRDEAIRAIHFLTDNPAQKLLTSFGFAPTGVDAYIDADLQAALPHLNLIRYAVEGSRPRPMHANYAEFASRFADHTRRYLHDGEPLTQQFIIDIRAALR</sequence>
<protein>
    <submittedName>
        <fullName evidence="1">ABC transporter-binding protein</fullName>
    </submittedName>
</protein>
<evidence type="ECO:0000313" key="1">
    <source>
        <dbReference type="EMBL" id="MFF5292734.1"/>
    </source>
</evidence>
<dbReference type="Proteomes" id="UP001602245">
    <property type="component" value="Unassembled WGS sequence"/>
</dbReference>
<dbReference type="Gene3D" id="3.40.190.10">
    <property type="entry name" value="Periplasmic binding protein-like II"/>
    <property type="match status" value="2"/>
</dbReference>
<reference evidence="1 2" key="1">
    <citation type="submission" date="2024-10" db="EMBL/GenBank/DDBJ databases">
        <title>The Natural Products Discovery Center: Release of the First 8490 Sequenced Strains for Exploring Actinobacteria Biosynthetic Diversity.</title>
        <authorList>
            <person name="Kalkreuter E."/>
            <person name="Kautsar S.A."/>
            <person name="Yang D."/>
            <person name="Bader C.D."/>
            <person name="Teijaro C.N."/>
            <person name="Fluegel L."/>
            <person name="Davis C.M."/>
            <person name="Simpson J.R."/>
            <person name="Lauterbach L."/>
            <person name="Steele A.D."/>
            <person name="Gui C."/>
            <person name="Meng S."/>
            <person name="Li G."/>
            <person name="Viehrig K."/>
            <person name="Ye F."/>
            <person name="Su P."/>
            <person name="Kiefer A.F."/>
            <person name="Nichols A."/>
            <person name="Cepeda A.J."/>
            <person name="Yan W."/>
            <person name="Fan B."/>
            <person name="Jiang Y."/>
            <person name="Adhikari A."/>
            <person name="Zheng C.-J."/>
            <person name="Schuster L."/>
            <person name="Cowan T.M."/>
            <person name="Smanski M.J."/>
            <person name="Chevrette M.G."/>
            <person name="De Carvalho L.P.S."/>
            <person name="Shen B."/>
        </authorList>
    </citation>
    <scope>NUCLEOTIDE SEQUENCE [LARGE SCALE GENOMIC DNA]</scope>
    <source>
        <strain evidence="1 2">NPDC000087</strain>
    </source>
</reference>